<keyword evidence="2" id="KW-0812">Transmembrane</keyword>
<feature type="transmembrane region" description="Helical" evidence="2">
    <location>
        <begin position="62"/>
        <end position="81"/>
    </location>
</feature>
<name>A0A4R5LZR0_9BURK</name>
<feature type="region of interest" description="Disordered" evidence="1">
    <location>
        <begin position="1"/>
        <end position="37"/>
    </location>
</feature>
<dbReference type="RefSeq" id="WP_133199520.1">
    <property type="nucleotide sequence ID" value="NZ_JBHUCW010000027.1"/>
</dbReference>
<organism evidence="3 4">
    <name type="scientific">Paraburkholderia silviterrae</name>
    <dbReference type="NCBI Taxonomy" id="2528715"/>
    <lineage>
        <taxon>Bacteria</taxon>
        <taxon>Pseudomonadati</taxon>
        <taxon>Pseudomonadota</taxon>
        <taxon>Betaproteobacteria</taxon>
        <taxon>Burkholderiales</taxon>
        <taxon>Burkholderiaceae</taxon>
        <taxon>Paraburkholderia</taxon>
    </lineage>
</organism>
<sequence>MSVPDNSRPKAPPSLLADGPGKAASAPANGGAPNGSRILANLEGRVVPPAAAAGKPRASKTAALVALLVIGAGAFGAWQLMTRAPSTASSASAAPASAAVVAAASASQPVVASAQIGAPDAASASHAATIIADDDAASAKSAAGNAAPAPANDADRLSRALTVGARDGNASGATVAAAAPKAQAPRAQSAPSREKAAAKHPAANTRRTESKSAVAQSKKPHNGAKQDDSDVDLLAVLVARTKPADAKAAAHGSKAAGKAQSDSNAPLAQQVKACGDRGFFEDQLCRWRVCDGHWGTDPACPSAARASNEH</sequence>
<keyword evidence="2" id="KW-1133">Transmembrane helix</keyword>
<feature type="region of interest" description="Disordered" evidence="1">
    <location>
        <begin position="245"/>
        <end position="264"/>
    </location>
</feature>
<evidence type="ECO:0000313" key="4">
    <source>
        <dbReference type="Proteomes" id="UP000295722"/>
    </source>
</evidence>
<feature type="compositionally biased region" description="Low complexity" evidence="1">
    <location>
        <begin position="245"/>
        <end position="259"/>
    </location>
</feature>
<accession>A0A4R5LZR0</accession>
<proteinExistence type="predicted"/>
<feature type="region of interest" description="Disordered" evidence="1">
    <location>
        <begin position="172"/>
        <end position="228"/>
    </location>
</feature>
<feature type="compositionally biased region" description="Low complexity" evidence="1">
    <location>
        <begin position="19"/>
        <end position="36"/>
    </location>
</feature>
<protein>
    <recommendedName>
        <fullName evidence="5">Tail fiber protein</fullName>
    </recommendedName>
</protein>
<dbReference type="Proteomes" id="UP000295722">
    <property type="component" value="Unassembled WGS sequence"/>
</dbReference>
<keyword evidence="2" id="KW-0472">Membrane</keyword>
<feature type="compositionally biased region" description="Low complexity" evidence="1">
    <location>
        <begin position="172"/>
        <end position="191"/>
    </location>
</feature>
<gene>
    <name evidence="3" type="ORF">EYW47_35745</name>
</gene>
<dbReference type="EMBL" id="SMRP01000035">
    <property type="protein sequence ID" value="TDG18123.1"/>
    <property type="molecule type" value="Genomic_DNA"/>
</dbReference>
<keyword evidence="4" id="KW-1185">Reference proteome</keyword>
<dbReference type="OrthoDB" id="8724867at2"/>
<reference evidence="3 4" key="1">
    <citation type="submission" date="2019-03" db="EMBL/GenBank/DDBJ databases">
        <title>Paraburkholderia sp. 4M-K11, isolated from subtropical forest soil.</title>
        <authorList>
            <person name="Gao Z.-H."/>
            <person name="Qiu L.-H."/>
        </authorList>
    </citation>
    <scope>NUCLEOTIDE SEQUENCE [LARGE SCALE GENOMIC DNA]</scope>
    <source>
        <strain evidence="3 4">4M-K11</strain>
    </source>
</reference>
<evidence type="ECO:0000256" key="1">
    <source>
        <dbReference type="SAM" id="MobiDB-lite"/>
    </source>
</evidence>
<comment type="caution">
    <text evidence="3">The sequence shown here is derived from an EMBL/GenBank/DDBJ whole genome shotgun (WGS) entry which is preliminary data.</text>
</comment>
<evidence type="ECO:0008006" key="5">
    <source>
        <dbReference type="Google" id="ProtNLM"/>
    </source>
</evidence>
<dbReference type="AlphaFoldDB" id="A0A4R5LZR0"/>
<evidence type="ECO:0000313" key="3">
    <source>
        <dbReference type="EMBL" id="TDG18123.1"/>
    </source>
</evidence>
<evidence type="ECO:0000256" key="2">
    <source>
        <dbReference type="SAM" id="Phobius"/>
    </source>
</evidence>